<dbReference type="PANTHER" id="PTHR13833:SF78">
    <property type="entry name" value="POTASSIUM TRANSPORTER"/>
    <property type="match status" value="1"/>
</dbReference>
<evidence type="ECO:0000256" key="1">
    <source>
        <dbReference type="ARBA" id="ARBA00022737"/>
    </source>
</evidence>
<evidence type="ECO:0008006" key="7">
    <source>
        <dbReference type="Google" id="ProtNLM"/>
    </source>
</evidence>
<dbReference type="PANTHER" id="PTHR13833">
    <property type="match status" value="1"/>
</dbReference>
<feature type="repeat" description="NHL" evidence="2">
    <location>
        <begin position="189"/>
        <end position="219"/>
    </location>
</feature>
<dbReference type="Pfam" id="PF01436">
    <property type="entry name" value="NHL"/>
    <property type="match status" value="1"/>
</dbReference>
<reference evidence="5" key="1">
    <citation type="submission" date="2018-01" db="EMBL/GenBank/DDBJ databases">
        <authorList>
            <person name="Mao J.F."/>
        </authorList>
    </citation>
    <scope>NUCLEOTIDE SEQUENCE</scope>
    <source>
        <strain evidence="5">Huo1</strain>
        <tissue evidence="5">Leaf</tissue>
    </source>
</reference>
<evidence type="ECO:0000256" key="3">
    <source>
        <dbReference type="SAM" id="MobiDB-lite"/>
    </source>
</evidence>
<keyword evidence="1" id="KW-0677">Repeat</keyword>
<dbReference type="InterPro" id="IPR001258">
    <property type="entry name" value="NHL_repeat"/>
</dbReference>
<dbReference type="PROSITE" id="PS51125">
    <property type="entry name" value="NHL"/>
    <property type="match status" value="1"/>
</dbReference>
<gene>
    <name evidence="5" type="ORF">SASPL_142102</name>
</gene>
<dbReference type="SUPFAM" id="SSF101898">
    <property type="entry name" value="NHL repeat"/>
    <property type="match status" value="1"/>
</dbReference>
<organism evidence="5">
    <name type="scientific">Salvia splendens</name>
    <name type="common">Scarlet sage</name>
    <dbReference type="NCBI Taxonomy" id="180675"/>
    <lineage>
        <taxon>Eukaryota</taxon>
        <taxon>Viridiplantae</taxon>
        <taxon>Streptophyta</taxon>
        <taxon>Embryophyta</taxon>
        <taxon>Tracheophyta</taxon>
        <taxon>Spermatophyta</taxon>
        <taxon>Magnoliopsida</taxon>
        <taxon>eudicotyledons</taxon>
        <taxon>Gunneridae</taxon>
        <taxon>Pentapetalae</taxon>
        <taxon>asterids</taxon>
        <taxon>lamiids</taxon>
        <taxon>Lamiales</taxon>
        <taxon>Lamiaceae</taxon>
        <taxon>Nepetoideae</taxon>
        <taxon>Mentheae</taxon>
        <taxon>Salviinae</taxon>
        <taxon>Salvia</taxon>
        <taxon>Salvia subgen. Calosphace</taxon>
        <taxon>core Calosphace</taxon>
    </lineage>
</organism>
<dbReference type="AlphaFoldDB" id="A0A8X8Z944"/>
<dbReference type="PROSITE" id="PS51257">
    <property type="entry name" value="PROKAR_LIPOPROTEIN"/>
    <property type="match status" value="1"/>
</dbReference>
<name>A0A8X8Z944_SALSN</name>
<feature type="chain" id="PRO_5036505232" description="NHL domain-containing protein" evidence="4">
    <location>
        <begin position="26"/>
        <end position="549"/>
    </location>
</feature>
<feature type="compositionally biased region" description="Basic and acidic residues" evidence="3">
    <location>
        <begin position="424"/>
        <end position="451"/>
    </location>
</feature>
<feature type="compositionally biased region" description="Polar residues" evidence="3">
    <location>
        <begin position="453"/>
        <end position="465"/>
    </location>
</feature>
<feature type="region of interest" description="Disordered" evidence="3">
    <location>
        <begin position="424"/>
        <end position="465"/>
    </location>
</feature>
<evidence type="ECO:0000256" key="4">
    <source>
        <dbReference type="SAM" id="SignalP"/>
    </source>
</evidence>
<keyword evidence="6" id="KW-1185">Reference proteome</keyword>
<dbReference type="Gene3D" id="2.120.10.30">
    <property type="entry name" value="TolB, C-terminal domain"/>
    <property type="match status" value="1"/>
</dbReference>
<accession>A0A8X8Z944</accession>
<reference evidence="5" key="2">
    <citation type="submission" date="2020-08" db="EMBL/GenBank/DDBJ databases">
        <title>Plant Genome Project.</title>
        <authorList>
            <person name="Zhang R.-G."/>
        </authorList>
    </citation>
    <scope>NUCLEOTIDE SEQUENCE</scope>
    <source>
        <strain evidence="5">Huo1</strain>
        <tissue evidence="5">Leaf</tissue>
    </source>
</reference>
<comment type="caution">
    <text evidence="5">The sequence shown here is derived from an EMBL/GenBank/DDBJ whole genome shotgun (WGS) entry which is preliminary data.</text>
</comment>
<evidence type="ECO:0000256" key="2">
    <source>
        <dbReference type="PROSITE-ProRule" id="PRU00504"/>
    </source>
</evidence>
<feature type="region of interest" description="Disordered" evidence="3">
    <location>
        <begin position="470"/>
        <end position="489"/>
    </location>
</feature>
<dbReference type="EMBL" id="PNBA02000016">
    <property type="protein sequence ID" value="KAG6395968.1"/>
    <property type="molecule type" value="Genomic_DNA"/>
</dbReference>
<dbReference type="InterPro" id="IPR011042">
    <property type="entry name" value="6-blade_b-propeller_TolB-like"/>
</dbReference>
<evidence type="ECO:0000313" key="5">
    <source>
        <dbReference type="EMBL" id="KAG6395968.1"/>
    </source>
</evidence>
<proteinExistence type="predicted"/>
<dbReference type="Proteomes" id="UP000298416">
    <property type="component" value="Unassembled WGS sequence"/>
</dbReference>
<feature type="signal peptide" evidence="4">
    <location>
        <begin position="1"/>
        <end position="25"/>
    </location>
</feature>
<keyword evidence="4" id="KW-0732">Signal</keyword>
<evidence type="ECO:0000313" key="6">
    <source>
        <dbReference type="Proteomes" id="UP000298416"/>
    </source>
</evidence>
<protein>
    <recommendedName>
        <fullName evidence="7">NHL domain-containing protein</fullName>
    </recommendedName>
</protein>
<sequence length="549" mass="60839">MGRKNCFVLAVILLIFLAGCSSVSASPATKIVGGVVTKVVSTIFKRLWSLKSATKTATSSRSMMKFEGGYTVETVFDGSKHGIEPYTVEISPDEEVLILDSQNSNIYKIPTPLSRFDGLVLLVITSCVAFEVRVVIFGSYVNSENGSFQHALISSSLRLSSLHSRPKLLAGSAEGYNGHVDGKLRQARLNHPRGLTVDDSGNIYVADTMNMAIRKISDSGVVTIAGGKSGRGGHIDGPSEDARFSDDFDLVYVGSSCSLLVIDRGNQAIREIQLHEHDCSHEEDNNLDLGIAVLAAACFFGYMLALLQCRVASMISYDNPKEPKPYATGMPPAPYQRQAPPAKSVLPPLIPAEDEYDKQEDGLFTSLGKLVVHTGSSVAELFGGLFSGFKKKPVVINHIPAYHHQYQSRHGGAWPVQESFVVPREDEPPPLEAREPTPRKNYPYKDAEKMRPSKQSRPYYNQWNSHGHEYQQPQLQSHQHHQKHRPASPQTYYEQQNCETNEIVFGAVQEQEGRREAMVIKAVDYTDSAYEGNNVRSRYNYMSYSSYGY</sequence>